<organism evidence="6 7">
    <name type="scientific">Sphagnum troendelagicum</name>
    <dbReference type="NCBI Taxonomy" id="128251"/>
    <lineage>
        <taxon>Eukaryota</taxon>
        <taxon>Viridiplantae</taxon>
        <taxon>Streptophyta</taxon>
        <taxon>Embryophyta</taxon>
        <taxon>Bryophyta</taxon>
        <taxon>Sphagnophytina</taxon>
        <taxon>Sphagnopsida</taxon>
        <taxon>Sphagnales</taxon>
        <taxon>Sphagnaceae</taxon>
        <taxon>Sphagnum</taxon>
    </lineage>
</organism>
<evidence type="ECO:0000256" key="2">
    <source>
        <dbReference type="ARBA" id="ARBA00007568"/>
    </source>
</evidence>
<dbReference type="Proteomes" id="UP001497512">
    <property type="component" value="Chromosome 1"/>
</dbReference>
<dbReference type="CDD" id="cd03419">
    <property type="entry name" value="GRX_GRXh_1_2_like"/>
    <property type="match status" value="1"/>
</dbReference>
<dbReference type="InterPro" id="IPR002109">
    <property type="entry name" value="Glutaredoxin"/>
</dbReference>
<dbReference type="PRINTS" id="PR00160">
    <property type="entry name" value="GLUTAREDOXIN"/>
</dbReference>
<dbReference type="Pfam" id="PF00462">
    <property type="entry name" value="Glutaredoxin"/>
    <property type="match status" value="1"/>
</dbReference>
<proteinExistence type="inferred from homology"/>
<name>A0ABP0TC97_9BRYO</name>
<evidence type="ECO:0000256" key="3">
    <source>
        <dbReference type="ARBA" id="ARBA00022490"/>
    </source>
</evidence>
<sequence length="105" mass="10887">MNRIQKLAAANAVVVFSQSGCCMCHVVKRLLCDLGVAPTVHELDEESGGADLEKALLRLLGAGSQGPVPAVFVGGKLLGGLDRVMAAHINGTLVPQLKEAGALWL</sequence>
<evidence type="ECO:0000313" key="6">
    <source>
        <dbReference type="EMBL" id="CAK9192273.1"/>
    </source>
</evidence>
<evidence type="ECO:0000313" key="7">
    <source>
        <dbReference type="Proteomes" id="UP001497512"/>
    </source>
</evidence>
<dbReference type="Gene3D" id="3.40.30.10">
    <property type="entry name" value="Glutaredoxin"/>
    <property type="match status" value="1"/>
</dbReference>
<protein>
    <recommendedName>
        <fullName evidence="5">Glutaredoxin domain-containing protein</fullName>
    </recommendedName>
</protein>
<feature type="domain" description="Glutaredoxin" evidence="5">
    <location>
        <begin position="13"/>
        <end position="77"/>
    </location>
</feature>
<evidence type="ECO:0000259" key="5">
    <source>
        <dbReference type="Pfam" id="PF00462"/>
    </source>
</evidence>
<keyword evidence="3" id="KW-0963">Cytoplasm</keyword>
<comment type="similarity">
    <text evidence="2">Belongs to the glutaredoxin family. CC-type subfamily.</text>
</comment>
<comment type="subcellular location">
    <subcellularLocation>
        <location evidence="1">Cytoplasm</location>
    </subcellularLocation>
</comment>
<evidence type="ECO:0000256" key="1">
    <source>
        <dbReference type="ARBA" id="ARBA00004496"/>
    </source>
</evidence>
<dbReference type="InterPro" id="IPR014025">
    <property type="entry name" value="Glutaredoxin_subgr"/>
</dbReference>
<dbReference type="InterPro" id="IPR011905">
    <property type="entry name" value="GlrX-like_pln_2"/>
</dbReference>
<dbReference type="PANTHER" id="PTHR10168">
    <property type="entry name" value="GLUTAREDOXIN"/>
    <property type="match status" value="1"/>
</dbReference>
<dbReference type="NCBIfam" id="TIGR02189">
    <property type="entry name" value="GlrX-like_plant"/>
    <property type="match status" value="1"/>
</dbReference>
<keyword evidence="4" id="KW-0676">Redox-active center</keyword>
<keyword evidence="7" id="KW-1185">Reference proteome</keyword>
<gene>
    <name evidence="6" type="ORF">CSSPTR1EN2_LOCUS1808</name>
</gene>
<evidence type="ECO:0000256" key="4">
    <source>
        <dbReference type="ARBA" id="ARBA00023284"/>
    </source>
</evidence>
<dbReference type="InterPro" id="IPR036249">
    <property type="entry name" value="Thioredoxin-like_sf"/>
</dbReference>
<accession>A0ABP0TC97</accession>
<dbReference type="SUPFAM" id="SSF52833">
    <property type="entry name" value="Thioredoxin-like"/>
    <property type="match status" value="1"/>
</dbReference>
<dbReference type="PROSITE" id="PS51354">
    <property type="entry name" value="GLUTAREDOXIN_2"/>
    <property type="match status" value="1"/>
</dbReference>
<reference evidence="6 7" key="1">
    <citation type="submission" date="2024-02" db="EMBL/GenBank/DDBJ databases">
        <authorList>
            <consortium name="ELIXIR-Norway"/>
            <consortium name="Elixir Norway"/>
        </authorList>
    </citation>
    <scope>NUCLEOTIDE SEQUENCE [LARGE SCALE GENOMIC DNA]</scope>
</reference>
<dbReference type="EMBL" id="OZ019893">
    <property type="protein sequence ID" value="CAK9192273.1"/>
    <property type="molecule type" value="Genomic_DNA"/>
</dbReference>